<keyword evidence="1" id="KW-0812">Transmembrane</keyword>
<name>A0A0W0FRJ9_MONRR</name>
<feature type="transmembrane region" description="Helical" evidence="1">
    <location>
        <begin position="28"/>
        <end position="49"/>
    </location>
</feature>
<organism evidence="2 3">
    <name type="scientific">Moniliophthora roreri</name>
    <name type="common">Frosty pod rot fungus</name>
    <name type="synonym">Monilia roreri</name>
    <dbReference type="NCBI Taxonomy" id="221103"/>
    <lineage>
        <taxon>Eukaryota</taxon>
        <taxon>Fungi</taxon>
        <taxon>Dikarya</taxon>
        <taxon>Basidiomycota</taxon>
        <taxon>Agaricomycotina</taxon>
        <taxon>Agaricomycetes</taxon>
        <taxon>Agaricomycetidae</taxon>
        <taxon>Agaricales</taxon>
        <taxon>Marasmiineae</taxon>
        <taxon>Marasmiaceae</taxon>
        <taxon>Moniliophthora</taxon>
    </lineage>
</organism>
<dbReference type="EMBL" id="LATX01001709">
    <property type="protein sequence ID" value="KTB39023.1"/>
    <property type="molecule type" value="Genomic_DNA"/>
</dbReference>
<gene>
    <name evidence="2" type="ORF">WG66_8390</name>
</gene>
<dbReference type="Proteomes" id="UP000054988">
    <property type="component" value="Unassembled WGS sequence"/>
</dbReference>
<keyword evidence="1" id="KW-1133">Transmembrane helix</keyword>
<comment type="caution">
    <text evidence="2">The sequence shown here is derived from an EMBL/GenBank/DDBJ whole genome shotgun (WGS) entry which is preliminary data.</text>
</comment>
<reference evidence="2 3" key="1">
    <citation type="submission" date="2015-12" db="EMBL/GenBank/DDBJ databases">
        <title>Draft genome sequence of Moniliophthora roreri, the causal agent of frosty pod rot of cacao.</title>
        <authorList>
            <person name="Aime M.C."/>
            <person name="Diaz-Valderrama J.R."/>
            <person name="Kijpornyongpan T."/>
            <person name="Phillips-Mora W."/>
        </authorList>
    </citation>
    <scope>NUCLEOTIDE SEQUENCE [LARGE SCALE GENOMIC DNA]</scope>
    <source>
        <strain evidence="2 3">MCA 2952</strain>
    </source>
</reference>
<proteinExistence type="predicted"/>
<protein>
    <submittedName>
        <fullName evidence="2">Uncharacterized protein</fullName>
    </submittedName>
</protein>
<evidence type="ECO:0000313" key="2">
    <source>
        <dbReference type="EMBL" id="KTB39023.1"/>
    </source>
</evidence>
<sequence length="79" mass="8968">MPSPAITTDLQQTSQISNLVQSSFFRQLFIIIIVSANTVFTRHFCWFLLAYDAHVLYKGCLNCLEPTLYSNSHNSGTRP</sequence>
<accession>A0A0W0FRJ9</accession>
<evidence type="ECO:0000256" key="1">
    <source>
        <dbReference type="SAM" id="Phobius"/>
    </source>
</evidence>
<keyword evidence="1" id="KW-0472">Membrane</keyword>
<evidence type="ECO:0000313" key="3">
    <source>
        <dbReference type="Proteomes" id="UP000054988"/>
    </source>
</evidence>
<dbReference type="AlphaFoldDB" id="A0A0W0FRJ9"/>